<dbReference type="AlphaFoldDB" id="A0A841H6H4"/>
<dbReference type="RefSeq" id="WP_170035555.1">
    <property type="nucleotide sequence ID" value="NZ_JABDTL010000001.1"/>
</dbReference>
<evidence type="ECO:0000313" key="2">
    <source>
        <dbReference type="Proteomes" id="UP000582837"/>
    </source>
</evidence>
<name>A0A841H6H4_9BACT</name>
<dbReference type="Proteomes" id="UP000582837">
    <property type="component" value="Unassembled WGS sequence"/>
</dbReference>
<proteinExistence type="predicted"/>
<gene>
    <name evidence="1" type="ORF">HNQ61_005381</name>
</gene>
<dbReference type="EMBL" id="JACHIA010000028">
    <property type="protein sequence ID" value="MBB6073710.1"/>
    <property type="molecule type" value="Genomic_DNA"/>
</dbReference>
<keyword evidence="2" id="KW-1185">Reference proteome</keyword>
<evidence type="ECO:0000313" key="1">
    <source>
        <dbReference type="EMBL" id="MBB6073710.1"/>
    </source>
</evidence>
<sequence length="118" mass="13406">MEPKVDVLDGDAPEDLVREWRAFVDECTAGYPWNLYDYHNDLAVRDRLEDCLKAGCLPEGVVRDVLKLDAQFREMLQPGIAVGPATDPWWHRGVPQYAGPELAEGLHEWFSAPVEVRD</sequence>
<comment type="caution">
    <text evidence="1">The sequence shown here is derived from an EMBL/GenBank/DDBJ whole genome shotgun (WGS) entry which is preliminary data.</text>
</comment>
<organism evidence="1 2">
    <name type="scientific">Longimicrobium terrae</name>
    <dbReference type="NCBI Taxonomy" id="1639882"/>
    <lineage>
        <taxon>Bacteria</taxon>
        <taxon>Pseudomonadati</taxon>
        <taxon>Gemmatimonadota</taxon>
        <taxon>Longimicrobiia</taxon>
        <taxon>Longimicrobiales</taxon>
        <taxon>Longimicrobiaceae</taxon>
        <taxon>Longimicrobium</taxon>
    </lineage>
</organism>
<reference evidence="1 2" key="1">
    <citation type="submission" date="2020-08" db="EMBL/GenBank/DDBJ databases">
        <title>Genomic Encyclopedia of Type Strains, Phase IV (KMG-IV): sequencing the most valuable type-strain genomes for metagenomic binning, comparative biology and taxonomic classification.</title>
        <authorList>
            <person name="Goeker M."/>
        </authorList>
    </citation>
    <scope>NUCLEOTIDE SEQUENCE [LARGE SCALE GENOMIC DNA]</scope>
    <source>
        <strain evidence="1 2">DSM 29007</strain>
    </source>
</reference>
<accession>A0A841H6H4</accession>
<protein>
    <submittedName>
        <fullName evidence="1">Uncharacterized protein</fullName>
    </submittedName>
</protein>